<dbReference type="InterPro" id="IPR019605">
    <property type="entry name" value="Misato_II_tubulin-like"/>
</dbReference>
<evidence type="ECO:0000256" key="2">
    <source>
        <dbReference type="ARBA" id="ARBA00008507"/>
    </source>
</evidence>
<proteinExistence type="inferred from homology"/>
<protein>
    <submittedName>
        <fullName evidence="6">(diamondback moth) hypothetical protein</fullName>
    </submittedName>
</protein>
<dbReference type="PANTHER" id="PTHR13391">
    <property type="entry name" value="MITOCHONDRIAL DISTRIBUTION REGULATOR MISATO"/>
    <property type="match status" value="1"/>
</dbReference>
<dbReference type="GO" id="GO:0005739">
    <property type="term" value="C:mitochondrion"/>
    <property type="evidence" value="ECO:0007669"/>
    <property type="project" value="UniProtKB-SubCell"/>
</dbReference>
<dbReference type="Proteomes" id="UP000653454">
    <property type="component" value="Unassembled WGS sequence"/>
</dbReference>
<dbReference type="InterPro" id="IPR029209">
    <property type="entry name" value="DML1/Misato_tubulin"/>
</dbReference>
<dbReference type="AlphaFoldDB" id="A0A8S4GEY8"/>
<dbReference type="Pfam" id="PF10644">
    <property type="entry name" value="Misat_Tub_SegII"/>
    <property type="match status" value="1"/>
</dbReference>
<evidence type="ECO:0000256" key="3">
    <source>
        <dbReference type="ARBA" id="ARBA00023128"/>
    </source>
</evidence>
<dbReference type="InterPro" id="IPR036525">
    <property type="entry name" value="Tubulin/FtsZ_GTPase_sf"/>
</dbReference>
<organism evidence="6 7">
    <name type="scientific">Plutella xylostella</name>
    <name type="common">Diamondback moth</name>
    <name type="synonym">Plutella maculipennis</name>
    <dbReference type="NCBI Taxonomy" id="51655"/>
    <lineage>
        <taxon>Eukaryota</taxon>
        <taxon>Metazoa</taxon>
        <taxon>Ecdysozoa</taxon>
        <taxon>Arthropoda</taxon>
        <taxon>Hexapoda</taxon>
        <taxon>Insecta</taxon>
        <taxon>Pterygota</taxon>
        <taxon>Neoptera</taxon>
        <taxon>Endopterygota</taxon>
        <taxon>Lepidoptera</taxon>
        <taxon>Glossata</taxon>
        <taxon>Ditrysia</taxon>
        <taxon>Yponomeutoidea</taxon>
        <taxon>Plutellidae</taxon>
        <taxon>Plutella</taxon>
    </lineage>
</organism>
<dbReference type="InterPro" id="IPR049942">
    <property type="entry name" value="DML1/Misato"/>
</dbReference>
<dbReference type="Gene3D" id="3.40.50.1440">
    <property type="entry name" value="Tubulin/FtsZ, GTPase domain"/>
    <property type="match status" value="1"/>
</dbReference>
<gene>
    <name evidence="6" type="ORF">PLXY2_LOCUS16735</name>
</gene>
<dbReference type="EMBL" id="CAJHNJ030000691">
    <property type="protein sequence ID" value="CAG9138467.1"/>
    <property type="molecule type" value="Genomic_DNA"/>
</dbReference>
<dbReference type="Pfam" id="PF14881">
    <property type="entry name" value="Tubulin_3"/>
    <property type="match status" value="1"/>
</dbReference>
<comment type="similarity">
    <text evidence="2">Belongs to the misato family.</text>
</comment>
<dbReference type="SUPFAM" id="SSF52490">
    <property type="entry name" value="Tubulin nucleotide-binding domain-like"/>
    <property type="match status" value="1"/>
</dbReference>
<comment type="subcellular location">
    <subcellularLocation>
        <location evidence="1">Mitochondrion</location>
    </subcellularLocation>
</comment>
<evidence type="ECO:0000256" key="1">
    <source>
        <dbReference type="ARBA" id="ARBA00004173"/>
    </source>
</evidence>
<reference evidence="6" key="1">
    <citation type="submission" date="2020-11" db="EMBL/GenBank/DDBJ databases">
        <authorList>
            <person name="Whiteford S."/>
        </authorList>
    </citation>
    <scope>NUCLEOTIDE SEQUENCE</scope>
</reference>
<dbReference type="GO" id="GO:0007005">
    <property type="term" value="P:mitochondrion organization"/>
    <property type="evidence" value="ECO:0007669"/>
    <property type="project" value="InterPro"/>
</dbReference>
<dbReference type="PANTHER" id="PTHR13391:SF0">
    <property type="entry name" value="PROTEIN MISATO HOMOLOG 1"/>
    <property type="match status" value="1"/>
</dbReference>
<sequence>MSTREILTLQFGHYSNYIGAHFWNIQELSFDYTGTAKTECNHDILYREGQNLKGEVTYTPRLLLADLKGSLRTLPASGGLPEETAAPDDVTWEQVETIEEPKPPKNEYLQDLESETPADPKDYNLDEDVKSWSDYLYPRFHSRTVNIVKEYHESENQSFDIYNSGRSLWKSDFGESFSDKIRKYVEECDSMQGFQVNLDSTDAFAGLALGCVEHIADEYSKTILAHPTIPSYFTDNNPTSPEEREKSTVKDSVRLVNIALSMEELSQYANMFVPLSTGERGWRKPGNPRSFEYVKYKPDLYYHSSALLASALDTLSLKYRFKNAAYTLSDLCADMTGYGRKMAAASLGIPFAMQESKYLIEHLNEVTKPIYTCITPSCKIATDKIFQLITVRGIPENFLKATDQKTKQAKEQMGLAAYRCNSRKEMFELYFQANNFLSATNVTIAEKPLELKGPFPRIFLDSLDKYGFVKEDANSEKAESVPVVSGYHNGNFMADMIEKLHREVSRIKFSKLHRFREEGLEEAELKESLDRLAEFKDNYEDDFDL</sequence>
<evidence type="ECO:0000313" key="6">
    <source>
        <dbReference type="EMBL" id="CAG9138467.1"/>
    </source>
</evidence>
<comment type="caution">
    <text evidence="6">The sequence shown here is derived from an EMBL/GenBank/DDBJ whole genome shotgun (WGS) entry which is preliminary data.</text>
</comment>
<feature type="domain" description="Misato Segment II tubulin-like" evidence="4">
    <location>
        <begin position="4"/>
        <end position="113"/>
    </location>
</feature>
<evidence type="ECO:0000259" key="5">
    <source>
        <dbReference type="Pfam" id="PF14881"/>
    </source>
</evidence>
<feature type="domain" description="DML1/Misato tubulin" evidence="5">
    <location>
        <begin position="127"/>
        <end position="320"/>
    </location>
</feature>
<accession>A0A8S4GEY8</accession>
<evidence type="ECO:0000259" key="4">
    <source>
        <dbReference type="Pfam" id="PF10644"/>
    </source>
</evidence>
<keyword evidence="3" id="KW-0496">Mitochondrion</keyword>
<dbReference type="CDD" id="cd06060">
    <property type="entry name" value="misato"/>
    <property type="match status" value="1"/>
</dbReference>
<evidence type="ECO:0000313" key="7">
    <source>
        <dbReference type="Proteomes" id="UP000653454"/>
    </source>
</evidence>
<name>A0A8S4GEY8_PLUXY</name>
<keyword evidence="7" id="KW-1185">Reference proteome</keyword>